<gene>
    <name evidence="2" type="ORF">DDT42_00432</name>
</gene>
<organism evidence="2 3">
    <name type="scientific">Psychracetigena formicireducens</name>
    <dbReference type="NCBI Taxonomy" id="2986056"/>
    <lineage>
        <taxon>Bacteria</taxon>
        <taxon>Bacillati</taxon>
        <taxon>Candidatus Lithacetigenota</taxon>
        <taxon>Candidatus Psychracetigena</taxon>
    </lineage>
</organism>
<dbReference type="InterPro" id="IPR011928">
    <property type="entry name" value="Phage_phiJL001_Gp84"/>
</dbReference>
<reference evidence="2 3" key="1">
    <citation type="journal article" date="2021" name="bioRxiv">
        <title>Unique metabolic strategies in Hadean analogues reveal hints for primordial physiology.</title>
        <authorList>
            <person name="Nobu M.K."/>
            <person name="Nakai R."/>
            <person name="Tamazawa S."/>
            <person name="Mori H."/>
            <person name="Toyoda A."/>
            <person name="Ijiri A."/>
            <person name="Suzuki S."/>
            <person name="Kurokawa K."/>
            <person name="Kamagata Y."/>
            <person name="Tamaki H."/>
        </authorList>
    </citation>
    <scope>NUCLEOTIDE SEQUENCE [LARGE SCALE GENOMIC DNA]</scope>
    <source>
        <strain evidence="2">BS525</strain>
    </source>
</reference>
<protein>
    <recommendedName>
        <fullName evidence="1">Bacteriophage phiJL001 Gp84 C-terminal domain-containing protein</fullName>
    </recommendedName>
</protein>
<dbReference type="NCBIfam" id="TIGR02218">
    <property type="entry name" value="phg_TIGR02218"/>
    <property type="match status" value="1"/>
</dbReference>
<dbReference type="AlphaFoldDB" id="A0A9E2BFE2"/>
<feature type="domain" description="Bacteriophage phiJL001 Gp84 C-terminal" evidence="1">
    <location>
        <begin position="199"/>
        <end position="275"/>
    </location>
</feature>
<dbReference type="Pfam" id="PF09356">
    <property type="entry name" value="Phage_BR0599"/>
    <property type="match status" value="1"/>
</dbReference>
<proteinExistence type="predicted"/>
<dbReference type="EMBL" id="QLTW01000013">
    <property type="protein sequence ID" value="MBT9144590.1"/>
    <property type="molecule type" value="Genomic_DNA"/>
</dbReference>
<comment type="caution">
    <text evidence="2">The sequence shown here is derived from an EMBL/GenBank/DDBJ whole genome shotgun (WGS) entry which is preliminary data.</text>
</comment>
<dbReference type="InterPro" id="IPR018964">
    <property type="entry name" value="Phage_phiJL001_Gp84_C"/>
</dbReference>
<evidence type="ECO:0000313" key="2">
    <source>
        <dbReference type="EMBL" id="MBT9144590.1"/>
    </source>
</evidence>
<evidence type="ECO:0000259" key="1">
    <source>
        <dbReference type="Pfam" id="PF09356"/>
    </source>
</evidence>
<evidence type="ECO:0000313" key="3">
    <source>
        <dbReference type="Proteomes" id="UP000811545"/>
    </source>
</evidence>
<dbReference type="Proteomes" id="UP000811545">
    <property type="component" value="Unassembled WGS sequence"/>
</dbReference>
<sequence>MMPLRTVAEELEFADIYEITLSTRAKLYLTNYGGTYFALPPIGDKIYQVIPITRTKASYHSTLQTDTIDISFGIHSFTVSGRSIIEAIKLGWFDNAEVIISIINPKMVTEIREVFRGTVGKEIKFDRKECKLYATGGLDLQKQTVPGVFYQEQCNHRLYDTYCRVTKATFERAGTAGAGSTRTRIISPVFAFSVTSPAGFFVLGEIRMTSGANNGVSRIIRFHNNGNVDVYIPFDFDIAVGDRFLAYAGCDKSGTTCHARFANIINFLGFEYIPRPEIMFG</sequence>
<accession>A0A9E2BFE2</accession>
<name>A0A9E2BFE2_PSYF1</name>
<dbReference type="Pfam" id="PF09931">
    <property type="entry name" value="Phage_phiJL001_Gp84_N"/>
    <property type="match status" value="1"/>
</dbReference>